<dbReference type="Proteomes" id="UP000247459">
    <property type="component" value="Unassembled WGS sequence"/>
</dbReference>
<name>A0A2W0CNM6_9BACL</name>
<evidence type="ECO:0000313" key="1">
    <source>
        <dbReference type="EMBL" id="PYY29805.1"/>
    </source>
</evidence>
<reference evidence="1 2" key="1">
    <citation type="submission" date="2018-01" db="EMBL/GenBank/DDBJ databases">
        <title>Genome sequence of the PGP bacterium Paenibacillus illinoisensis E3.</title>
        <authorList>
            <person name="Rolli E."/>
            <person name="Marasco R."/>
            <person name="Bessem C."/>
            <person name="Michoud G."/>
            <person name="Gaiarsa S."/>
            <person name="Borin S."/>
            <person name="Daffonchio D."/>
        </authorList>
    </citation>
    <scope>NUCLEOTIDE SEQUENCE [LARGE SCALE GENOMIC DNA]</scope>
    <source>
        <strain evidence="1 2">E3</strain>
    </source>
</reference>
<gene>
    <name evidence="1" type="ORF">PIL02S_02010</name>
</gene>
<sequence>MKRVLAVLLYPFALVLGVVSGASFGGDTGNGVRLIRDVVTDRNYDGQALYDQLEHRNT</sequence>
<accession>A0A2W0CNM6</accession>
<dbReference type="RefSeq" id="WP_181429751.1">
    <property type="nucleotide sequence ID" value="NZ_PRLG01000015.1"/>
</dbReference>
<comment type="caution">
    <text evidence="1">The sequence shown here is derived from an EMBL/GenBank/DDBJ whole genome shotgun (WGS) entry which is preliminary data.</text>
</comment>
<organism evidence="1 2">
    <name type="scientific">Paenibacillus illinoisensis</name>
    <dbReference type="NCBI Taxonomy" id="59845"/>
    <lineage>
        <taxon>Bacteria</taxon>
        <taxon>Bacillati</taxon>
        <taxon>Bacillota</taxon>
        <taxon>Bacilli</taxon>
        <taxon>Bacillales</taxon>
        <taxon>Paenibacillaceae</taxon>
        <taxon>Paenibacillus</taxon>
    </lineage>
</organism>
<dbReference type="AlphaFoldDB" id="A0A2W0CNM6"/>
<protein>
    <submittedName>
        <fullName evidence="1">Uncharacterized protein</fullName>
    </submittedName>
</protein>
<proteinExistence type="predicted"/>
<evidence type="ECO:0000313" key="2">
    <source>
        <dbReference type="Proteomes" id="UP000247459"/>
    </source>
</evidence>
<dbReference type="EMBL" id="PRLG01000015">
    <property type="protein sequence ID" value="PYY29805.1"/>
    <property type="molecule type" value="Genomic_DNA"/>
</dbReference>